<gene>
    <name evidence="1" type="ORF">RHMOL_Rhmol03G0110700</name>
</gene>
<accession>A0ACC0PE17</accession>
<sequence>MMTTRKGRTSPSSPLPPKRKKDKDLPSNEEIALLTKQFNKLITAKKFGQRPFRRNHSINEEKKDQMICYGCQKCSHIKTDCPNLSKENSKGKDKGR</sequence>
<keyword evidence="2" id="KW-1185">Reference proteome</keyword>
<proteinExistence type="predicted"/>
<dbReference type="Proteomes" id="UP001062846">
    <property type="component" value="Chromosome 3"/>
</dbReference>
<evidence type="ECO:0000313" key="1">
    <source>
        <dbReference type="EMBL" id="KAI8563429.1"/>
    </source>
</evidence>
<comment type="caution">
    <text evidence="1">The sequence shown here is derived from an EMBL/GenBank/DDBJ whole genome shotgun (WGS) entry which is preliminary data.</text>
</comment>
<dbReference type="EMBL" id="CM046390">
    <property type="protein sequence ID" value="KAI8563429.1"/>
    <property type="molecule type" value="Genomic_DNA"/>
</dbReference>
<reference evidence="1" key="1">
    <citation type="submission" date="2022-02" db="EMBL/GenBank/DDBJ databases">
        <title>Plant Genome Project.</title>
        <authorList>
            <person name="Zhang R.-G."/>
        </authorList>
    </citation>
    <scope>NUCLEOTIDE SEQUENCE</scope>
    <source>
        <strain evidence="1">AT1</strain>
    </source>
</reference>
<name>A0ACC0PE17_RHOML</name>
<protein>
    <submittedName>
        <fullName evidence="1">Uncharacterized protein</fullName>
    </submittedName>
</protein>
<organism evidence="1 2">
    <name type="scientific">Rhododendron molle</name>
    <name type="common">Chinese azalea</name>
    <name type="synonym">Azalea mollis</name>
    <dbReference type="NCBI Taxonomy" id="49168"/>
    <lineage>
        <taxon>Eukaryota</taxon>
        <taxon>Viridiplantae</taxon>
        <taxon>Streptophyta</taxon>
        <taxon>Embryophyta</taxon>
        <taxon>Tracheophyta</taxon>
        <taxon>Spermatophyta</taxon>
        <taxon>Magnoliopsida</taxon>
        <taxon>eudicotyledons</taxon>
        <taxon>Gunneridae</taxon>
        <taxon>Pentapetalae</taxon>
        <taxon>asterids</taxon>
        <taxon>Ericales</taxon>
        <taxon>Ericaceae</taxon>
        <taxon>Ericoideae</taxon>
        <taxon>Rhodoreae</taxon>
        <taxon>Rhododendron</taxon>
    </lineage>
</organism>
<evidence type="ECO:0000313" key="2">
    <source>
        <dbReference type="Proteomes" id="UP001062846"/>
    </source>
</evidence>